<keyword evidence="6" id="KW-1185">Reference proteome</keyword>
<gene>
    <name evidence="5" type="ORF">NIES593_03580</name>
</gene>
<dbReference type="RefSeq" id="WP_073598271.1">
    <property type="nucleotide sequence ID" value="NZ_MRCB01000002.1"/>
</dbReference>
<dbReference type="SUPFAM" id="SSF53901">
    <property type="entry name" value="Thiolase-like"/>
    <property type="match status" value="2"/>
</dbReference>
<evidence type="ECO:0000256" key="2">
    <source>
        <dbReference type="ARBA" id="ARBA00022679"/>
    </source>
</evidence>
<dbReference type="Gene3D" id="3.40.47.10">
    <property type="match status" value="1"/>
</dbReference>
<dbReference type="OrthoDB" id="9808669at2"/>
<comment type="caution">
    <text evidence="5">The sequence shown here is derived from an EMBL/GenBank/DDBJ whole genome shotgun (WGS) entry which is preliminary data.</text>
</comment>
<dbReference type="InterPro" id="IPR014031">
    <property type="entry name" value="Ketoacyl_synth_C"/>
</dbReference>
<evidence type="ECO:0000256" key="3">
    <source>
        <dbReference type="RuleBase" id="RU003694"/>
    </source>
</evidence>
<dbReference type="AlphaFoldDB" id="A0A1U7HRK6"/>
<accession>A0A1U7HRK6</accession>
<dbReference type="InterPro" id="IPR000794">
    <property type="entry name" value="Beta-ketoacyl_synthase"/>
</dbReference>
<dbReference type="GO" id="GO:0006633">
    <property type="term" value="P:fatty acid biosynthetic process"/>
    <property type="evidence" value="ECO:0007669"/>
    <property type="project" value="TreeGrafter"/>
</dbReference>
<evidence type="ECO:0000313" key="5">
    <source>
        <dbReference type="EMBL" id="OKH26164.1"/>
    </source>
</evidence>
<dbReference type="PANTHER" id="PTHR11712">
    <property type="entry name" value="POLYKETIDE SYNTHASE-RELATED"/>
    <property type="match status" value="1"/>
</dbReference>
<dbReference type="InterPro" id="IPR020841">
    <property type="entry name" value="PKS_Beta-ketoAc_synthase_dom"/>
</dbReference>
<dbReference type="CDD" id="cd00834">
    <property type="entry name" value="KAS_I_II"/>
    <property type="match status" value="1"/>
</dbReference>
<dbReference type="PANTHER" id="PTHR11712:SF347">
    <property type="entry name" value="BETA KETOACYL-ACYL CARRIER PROTEIN SYNTHASE"/>
    <property type="match status" value="1"/>
</dbReference>
<dbReference type="Pfam" id="PF02801">
    <property type="entry name" value="Ketoacyl-synt_C"/>
    <property type="match status" value="1"/>
</dbReference>
<comment type="similarity">
    <text evidence="1 3">Belongs to the thiolase-like superfamily. Beta-ketoacyl-ACP synthases family.</text>
</comment>
<dbReference type="PROSITE" id="PS52004">
    <property type="entry name" value="KS3_2"/>
    <property type="match status" value="1"/>
</dbReference>
<organism evidence="5 6">
    <name type="scientific">Hydrococcus rivularis NIES-593</name>
    <dbReference type="NCBI Taxonomy" id="1921803"/>
    <lineage>
        <taxon>Bacteria</taxon>
        <taxon>Bacillati</taxon>
        <taxon>Cyanobacteriota</taxon>
        <taxon>Cyanophyceae</taxon>
        <taxon>Pleurocapsales</taxon>
        <taxon>Hydrococcaceae</taxon>
        <taxon>Hydrococcus</taxon>
    </lineage>
</organism>
<dbReference type="EMBL" id="MRCB01000002">
    <property type="protein sequence ID" value="OKH26164.1"/>
    <property type="molecule type" value="Genomic_DNA"/>
</dbReference>
<dbReference type="GO" id="GO:0004315">
    <property type="term" value="F:3-oxoacyl-[acyl-carrier-protein] synthase activity"/>
    <property type="evidence" value="ECO:0007669"/>
    <property type="project" value="TreeGrafter"/>
</dbReference>
<evidence type="ECO:0000313" key="6">
    <source>
        <dbReference type="Proteomes" id="UP000186868"/>
    </source>
</evidence>
<evidence type="ECO:0000259" key="4">
    <source>
        <dbReference type="PROSITE" id="PS52004"/>
    </source>
</evidence>
<dbReference type="Proteomes" id="UP000186868">
    <property type="component" value="Unassembled WGS sequence"/>
</dbReference>
<keyword evidence="2 3" id="KW-0808">Transferase</keyword>
<dbReference type="NCBIfam" id="NF004618">
    <property type="entry name" value="PRK05952.1"/>
    <property type="match status" value="1"/>
</dbReference>
<name>A0A1U7HRK6_9CYAN</name>
<feature type="domain" description="Ketosynthase family 3 (KS3)" evidence="4">
    <location>
        <begin position="1"/>
        <end position="376"/>
    </location>
</feature>
<protein>
    <submittedName>
        <fullName evidence="5">3-oxoacyl-ACP synthase</fullName>
    </submittedName>
</protein>
<dbReference type="InterPro" id="IPR016039">
    <property type="entry name" value="Thiolase-like"/>
</dbReference>
<proteinExistence type="inferred from homology"/>
<sequence>MDVVVTGIGLLCCLGSLSESWQNLLARRSGIKLQRPFPELPTYPLGLIGKSPTRLTKLTQLVLSAVLEDARLTTPLPDCGVVLGSSRGCQAAWEQYASQLHGDRDSLQLENWLETLPNQGAIAAARQIGTTAIVLAPMAACATGIWAIAQAFELIQQGKYQRVIAGAIEAPVTPLTLAGFQQMGALAATGCYPFDKHREGLVLGEGAAILVLESAELALSRGASIYGQILGFGLTCDATHISAPSIDNRSATIAVKDCLERSHLLPAEIDYIHAHGTSTKLNDAREASLIESLFPHRVAVSSTKGATGHTLGASGAIGAAFCLMALKRQEFPPCVGVKESEFELNLVTAPHRGEIRRAMCFSFGFGGQNAVIALGKF</sequence>
<dbReference type="InterPro" id="IPR014030">
    <property type="entry name" value="Ketoacyl_synth_N"/>
</dbReference>
<reference evidence="5 6" key="1">
    <citation type="submission" date="2016-11" db="EMBL/GenBank/DDBJ databases">
        <title>Draft Genome Sequences of Nine Cyanobacterial Strains from Diverse Habitats.</title>
        <authorList>
            <person name="Zhu T."/>
            <person name="Hou S."/>
            <person name="Lu X."/>
            <person name="Hess W.R."/>
        </authorList>
    </citation>
    <scope>NUCLEOTIDE SEQUENCE [LARGE SCALE GENOMIC DNA]</scope>
    <source>
        <strain evidence="5 6">NIES-593</strain>
    </source>
</reference>
<evidence type="ECO:0000256" key="1">
    <source>
        <dbReference type="ARBA" id="ARBA00008467"/>
    </source>
</evidence>
<dbReference type="STRING" id="1921803.NIES593_03580"/>
<dbReference type="SMART" id="SM00825">
    <property type="entry name" value="PKS_KS"/>
    <property type="match status" value="1"/>
</dbReference>
<dbReference type="Pfam" id="PF00109">
    <property type="entry name" value="ketoacyl-synt"/>
    <property type="match status" value="1"/>
</dbReference>